<dbReference type="Proteomes" id="UP001243623">
    <property type="component" value="Chromosome"/>
</dbReference>
<dbReference type="EMBL" id="CP120678">
    <property type="protein sequence ID" value="WIW71193.1"/>
    <property type="molecule type" value="Genomic_DNA"/>
</dbReference>
<accession>A0A9Y2ESQ1</accession>
<dbReference type="InterPro" id="IPR029039">
    <property type="entry name" value="Flavoprotein-like_sf"/>
</dbReference>
<dbReference type="InterPro" id="IPR001226">
    <property type="entry name" value="Flavodoxin_CS"/>
</dbReference>
<dbReference type="GO" id="GO:0010181">
    <property type="term" value="F:FMN binding"/>
    <property type="evidence" value="ECO:0007669"/>
    <property type="project" value="InterPro"/>
</dbReference>
<dbReference type="Pfam" id="PF12641">
    <property type="entry name" value="Flavodoxin_3"/>
    <property type="match status" value="1"/>
</dbReference>
<reference evidence="2" key="1">
    <citation type="submission" date="2023-03" db="EMBL/GenBank/DDBJ databases">
        <title>Selenobaculum gbiensis gen. nov. sp. nov., a new bacterium isolated from the gut microbiota of IBD patient.</title>
        <authorList>
            <person name="Yeo S."/>
            <person name="Park H."/>
            <person name="Huh C.S."/>
        </authorList>
    </citation>
    <scope>NUCLEOTIDE SEQUENCE</scope>
    <source>
        <strain evidence="2">ICN-92133</strain>
    </source>
</reference>
<dbReference type="InterPro" id="IPR052200">
    <property type="entry name" value="Protoporphyrinogen_IX_DH"/>
</dbReference>
<dbReference type="RefSeq" id="WP_147666687.1">
    <property type="nucleotide sequence ID" value="NZ_CP120678.1"/>
</dbReference>
<dbReference type="InterPro" id="IPR008254">
    <property type="entry name" value="Flavodoxin/NO_synth"/>
</dbReference>
<dbReference type="GO" id="GO:0070819">
    <property type="term" value="F:menaquinone-dependent protoporphyrinogen oxidase activity"/>
    <property type="evidence" value="ECO:0007669"/>
    <property type="project" value="TreeGrafter"/>
</dbReference>
<name>A0A9Y2ESQ1_9FIRM</name>
<proteinExistence type="predicted"/>
<keyword evidence="3" id="KW-1185">Reference proteome</keyword>
<dbReference type="AlphaFoldDB" id="A0A9Y2ESQ1"/>
<dbReference type="GO" id="GO:0006783">
    <property type="term" value="P:heme biosynthetic process"/>
    <property type="evidence" value="ECO:0007669"/>
    <property type="project" value="TreeGrafter"/>
</dbReference>
<dbReference type="SUPFAM" id="SSF52218">
    <property type="entry name" value="Flavoproteins"/>
    <property type="match status" value="1"/>
</dbReference>
<dbReference type="Gene3D" id="3.40.50.360">
    <property type="match status" value="1"/>
</dbReference>
<gene>
    <name evidence="2" type="ORF">P3F81_02355</name>
</gene>
<dbReference type="PROSITE" id="PS00201">
    <property type="entry name" value="FLAVODOXIN"/>
    <property type="match status" value="1"/>
</dbReference>
<evidence type="ECO:0000259" key="1">
    <source>
        <dbReference type="Pfam" id="PF12641"/>
    </source>
</evidence>
<dbReference type="GO" id="GO:0016651">
    <property type="term" value="F:oxidoreductase activity, acting on NAD(P)H"/>
    <property type="evidence" value="ECO:0007669"/>
    <property type="project" value="UniProtKB-ARBA"/>
</dbReference>
<dbReference type="GO" id="GO:0009055">
    <property type="term" value="F:electron transfer activity"/>
    <property type="evidence" value="ECO:0007669"/>
    <property type="project" value="InterPro"/>
</dbReference>
<protein>
    <submittedName>
        <fullName evidence="2">Flavodoxin family protein</fullName>
    </submittedName>
</protein>
<organism evidence="2 3">
    <name type="scientific">Selenobaculum gibii</name>
    <dbReference type="NCBI Taxonomy" id="3054208"/>
    <lineage>
        <taxon>Bacteria</taxon>
        <taxon>Bacillati</taxon>
        <taxon>Bacillota</taxon>
        <taxon>Negativicutes</taxon>
        <taxon>Selenomonadales</taxon>
        <taxon>Selenomonadaceae</taxon>
        <taxon>Selenobaculum</taxon>
    </lineage>
</organism>
<dbReference type="PANTHER" id="PTHR38030:SF2">
    <property type="entry name" value="PROTOPORPHYRINOGEN IX DEHYDROGENASE [QUINONE]"/>
    <property type="match status" value="1"/>
</dbReference>
<sequence>MKSLVVYSSLTGNTKMVAEAIVEELGENTVLAAVEENPSVESYDLVAVGFWVDRGTADRKSADYLGTIKNKRVALFATLGADPHSDHAKKSLENAAALLDASNEVVGQFICQGKVDPKLIEKMEKMFSANHPHGMNEERKARHKIASTHPDTNDLLAAKTVFNKIKSELLGG</sequence>
<feature type="domain" description="Flavodoxin-like" evidence="1">
    <location>
        <begin position="4"/>
        <end position="162"/>
    </location>
</feature>
<evidence type="ECO:0000313" key="3">
    <source>
        <dbReference type="Proteomes" id="UP001243623"/>
    </source>
</evidence>
<evidence type="ECO:0000313" key="2">
    <source>
        <dbReference type="EMBL" id="WIW71193.1"/>
    </source>
</evidence>
<dbReference type="PANTHER" id="PTHR38030">
    <property type="entry name" value="PROTOPORPHYRINOGEN IX DEHYDROGENASE [MENAQUINONE]"/>
    <property type="match status" value="1"/>
</dbReference>
<dbReference type="KEGG" id="sgbi:P3F81_02355"/>